<dbReference type="Gene3D" id="6.10.80.10">
    <property type="entry name" value="Hexameric tyrosine-coordinated heme protein (HTHP)"/>
    <property type="match status" value="1"/>
</dbReference>
<organism evidence="1 2">
    <name type="scientific">Bhargavaea ullalensis</name>
    <dbReference type="NCBI Taxonomy" id="1265685"/>
    <lineage>
        <taxon>Bacteria</taxon>
        <taxon>Bacillati</taxon>
        <taxon>Bacillota</taxon>
        <taxon>Bacilli</taxon>
        <taxon>Bacillales</taxon>
        <taxon>Caryophanaceae</taxon>
        <taxon>Bhargavaea</taxon>
    </lineage>
</organism>
<accession>A0ABV2GBH1</accession>
<evidence type="ECO:0008006" key="3">
    <source>
        <dbReference type="Google" id="ProtNLM"/>
    </source>
</evidence>
<proteinExistence type="predicted"/>
<dbReference type="Pfam" id="PF11534">
    <property type="entry name" value="HTHP"/>
    <property type="match status" value="1"/>
</dbReference>
<keyword evidence="2" id="KW-1185">Reference proteome</keyword>
<sequence>MTTQHPRHMYRETKRIKEVNGMPSQSVHSLITQTPEEGFALAVMLAQKGVTVTQPSEEVRKVLRPAYSTNPDSLINVSQVIAVHFQTVAAANNYWRQWTPYYQ</sequence>
<dbReference type="InterPro" id="IPR038125">
    <property type="entry name" value="HTHP_sf"/>
</dbReference>
<comment type="caution">
    <text evidence="1">The sequence shown here is derived from an EMBL/GenBank/DDBJ whole genome shotgun (WGS) entry which is preliminary data.</text>
</comment>
<dbReference type="EMBL" id="JBEPLW010000009">
    <property type="protein sequence ID" value="MET3575598.1"/>
    <property type="molecule type" value="Genomic_DNA"/>
</dbReference>
<evidence type="ECO:0000313" key="1">
    <source>
        <dbReference type="EMBL" id="MET3575598.1"/>
    </source>
</evidence>
<gene>
    <name evidence="1" type="ORF">ABID49_001503</name>
</gene>
<reference evidence="1 2" key="1">
    <citation type="submission" date="2024-06" db="EMBL/GenBank/DDBJ databases">
        <title>Genomic Encyclopedia of Type Strains, Phase IV (KMG-IV): sequencing the most valuable type-strain genomes for metagenomic binning, comparative biology and taxonomic classification.</title>
        <authorList>
            <person name="Goeker M."/>
        </authorList>
    </citation>
    <scope>NUCLEOTIDE SEQUENCE [LARGE SCALE GENOMIC DNA]</scope>
    <source>
        <strain evidence="1 2">DSM 26128</strain>
    </source>
</reference>
<evidence type="ECO:0000313" key="2">
    <source>
        <dbReference type="Proteomes" id="UP001549099"/>
    </source>
</evidence>
<name>A0ABV2GBH1_9BACL</name>
<dbReference type="Proteomes" id="UP001549099">
    <property type="component" value="Unassembled WGS sequence"/>
</dbReference>
<dbReference type="InterPro" id="IPR021111">
    <property type="entry name" value="Hexamer_Tyr-coord_heme_pr_HTHP"/>
</dbReference>
<protein>
    <recommendedName>
        <fullName evidence="3">Hexameric tyrosine-coordinated heme protein (HTHP)</fullName>
    </recommendedName>
</protein>